<feature type="region of interest" description="Disordered" evidence="1">
    <location>
        <begin position="6"/>
        <end position="35"/>
    </location>
</feature>
<organism evidence="2 3">
    <name type="scientific">Pyrenophora seminiperda CCB06</name>
    <dbReference type="NCBI Taxonomy" id="1302712"/>
    <lineage>
        <taxon>Eukaryota</taxon>
        <taxon>Fungi</taxon>
        <taxon>Dikarya</taxon>
        <taxon>Ascomycota</taxon>
        <taxon>Pezizomycotina</taxon>
        <taxon>Dothideomycetes</taxon>
        <taxon>Pleosporomycetidae</taxon>
        <taxon>Pleosporales</taxon>
        <taxon>Pleosporineae</taxon>
        <taxon>Pleosporaceae</taxon>
        <taxon>Pyrenophora</taxon>
    </lineage>
</organism>
<dbReference type="AlphaFoldDB" id="A0A3M7M0R6"/>
<reference evidence="2 3" key="1">
    <citation type="journal article" date="2014" name="PLoS ONE">
        <title>De novo Genome Assembly of the Fungal Plant Pathogen Pyrenophora semeniperda.</title>
        <authorList>
            <person name="Soliai M.M."/>
            <person name="Meyer S.E."/>
            <person name="Udall J.A."/>
            <person name="Elzinga D.E."/>
            <person name="Hermansen R.A."/>
            <person name="Bodily P.M."/>
            <person name="Hart A.A."/>
            <person name="Coleman C.E."/>
        </authorList>
    </citation>
    <scope>NUCLEOTIDE SEQUENCE [LARGE SCALE GENOMIC DNA]</scope>
    <source>
        <strain evidence="2 3">CCB06</strain>
        <tissue evidence="2">Mycelium</tissue>
    </source>
</reference>
<evidence type="ECO:0000256" key="1">
    <source>
        <dbReference type="SAM" id="MobiDB-lite"/>
    </source>
</evidence>
<dbReference type="Proteomes" id="UP000265663">
    <property type="component" value="Unassembled WGS sequence"/>
</dbReference>
<protein>
    <submittedName>
        <fullName evidence="2">Uncharacterized protein</fullName>
    </submittedName>
</protein>
<name>A0A3M7M0R6_9PLEO</name>
<evidence type="ECO:0000313" key="2">
    <source>
        <dbReference type="EMBL" id="RMZ67990.1"/>
    </source>
</evidence>
<sequence length="133" mass="14038">MTCLARTVGAANPVEPHGPTAATQLGTHDKKAPGPLTRFKAATARRRAGQILTFDYRNVDMTQPPSPPRLLTGLTTTTRPKAVSLHIDSAIDRGAGVSPSCPVVVERIRRLIMGHGQGGGNSTFATETGRRDG</sequence>
<evidence type="ECO:0000313" key="3">
    <source>
        <dbReference type="Proteomes" id="UP000265663"/>
    </source>
</evidence>
<accession>A0A3M7M0R6</accession>
<keyword evidence="3" id="KW-1185">Reference proteome</keyword>
<dbReference type="EMBL" id="KE747814">
    <property type="protein sequence ID" value="RMZ67990.1"/>
    <property type="molecule type" value="Genomic_DNA"/>
</dbReference>
<gene>
    <name evidence="2" type="ORF">GMOD_00004093</name>
</gene>
<proteinExistence type="predicted"/>